<dbReference type="PANTHER" id="PTHR30492">
    <property type="entry name" value="METHYLGLYOXAL SYNTHASE"/>
    <property type="match status" value="1"/>
</dbReference>
<dbReference type="InterPro" id="IPR004363">
    <property type="entry name" value="Methylgl_synth"/>
</dbReference>
<feature type="domain" description="MGS-like" evidence="3">
    <location>
        <begin position="4"/>
        <end position="150"/>
    </location>
</feature>
<dbReference type="GeneID" id="93045503"/>
<evidence type="ECO:0000313" key="4">
    <source>
        <dbReference type="EMBL" id="MDC4240443.1"/>
    </source>
</evidence>
<protein>
    <recommendedName>
        <fullName evidence="1">Methylglyoxal synthase</fullName>
        <shortName evidence="1">MGS</shortName>
        <ecNumber evidence="1">4.2.3.3</ecNumber>
    </recommendedName>
</protein>
<accession>A0A9X4B2N0</accession>
<dbReference type="GO" id="GO:0019242">
    <property type="term" value="P:methylglyoxal biosynthetic process"/>
    <property type="evidence" value="ECO:0007669"/>
    <property type="project" value="UniProtKB-UniRule"/>
</dbReference>
<organism evidence="4 5">
    <name type="scientific">Clostridium tertium</name>
    <dbReference type="NCBI Taxonomy" id="1559"/>
    <lineage>
        <taxon>Bacteria</taxon>
        <taxon>Bacillati</taxon>
        <taxon>Bacillota</taxon>
        <taxon>Clostridia</taxon>
        <taxon>Eubacteriales</taxon>
        <taxon>Clostridiaceae</taxon>
        <taxon>Clostridium</taxon>
    </lineage>
</organism>
<comment type="catalytic activity">
    <reaction evidence="1">
        <text>dihydroxyacetone phosphate = methylglyoxal + phosphate</text>
        <dbReference type="Rhea" id="RHEA:17937"/>
        <dbReference type="ChEBI" id="CHEBI:17158"/>
        <dbReference type="ChEBI" id="CHEBI:43474"/>
        <dbReference type="ChEBI" id="CHEBI:57642"/>
        <dbReference type="EC" id="4.2.3.3"/>
    </reaction>
</comment>
<evidence type="ECO:0000313" key="5">
    <source>
        <dbReference type="Proteomes" id="UP001141183"/>
    </source>
</evidence>
<gene>
    <name evidence="1" type="primary">mgsA</name>
    <name evidence="4" type="ORF">NE398_09730</name>
</gene>
<feature type="active site" description="Proton donor/acceptor" evidence="1 2">
    <location>
        <position position="69"/>
    </location>
</feature>
<dbReference type="PROSITE" id="PS01335">
    <property type="entry name" value="METHYLGLYOXAL_SYNTH"/>
    <property type="match status" value="1"/>
</dbReference>
<dbReference type="Pfam" id="PF02142">
    <property type="entry name" value="MGS"/>
    <property type="match status" value="1"/>
</dbReference>
<dbReference type="InterPro" id="IPR011607">
    <property type="entry name" value="MGS-like_dom"/>
</dbReference>
<dbReference type="PANTHER" id="PTHR30492:SF0">
    <property type="entry name" value="METHYLGLYOXAL SYNTHASE"/>
    <property type="match status" value="1"/>
</dbReference>
<dbReference type="NCBIfam" id="TIGR00160">
    <property type="entry name" value="MGSA"/>
    <property type="match status" value="1"/>
</dbReference>
<comment type="similarity">
    <text evidence="1">Belongs to the methylglyoxal synthase family.</text>
</comment>
<proteinExistence type="inferred from homology"/>
<dbReference type="RefSeq" id="WP_097032983.1">
    <property type="nucleotide sequence ID" value="NZ_BAAACM010000025.1"/>
</dbReference>
<dbReference type="SMART" id="SM00851">
    <property type="entry name" value="MGS"/>
    <property type="match status" value="1"/>
</dbReference>
<comment type="caution">
    <text evidence="4">The sequence shown here is derived from an EMBL/GenBank/DDBJ whole genome shotgun (WGS) entry which is preliminary data.</text>
</comment>
<dbReference type="InterPro" id="IPR036914">
    <property type="entry name" value="MGS-like_dom_sf"/>
</dbReference>
<sequence>MSKYKMSDAKKIALIAHDNRKSALIEWVDENKEILKKHTLCGTGTTAKLISEKTGLNVYGFKSGPMGGDQQIGAAIVNGDIDIMIFFWDPLTSQPHDPDVKALLRIAVLYDVIVAMSKSTADFVLSSNKLNEEYEKNVIDYYGRIRKDNF</sequence>
<dbReference type="Gene3D" id="3.40.50.1380">
    <property type="entry name" value="Methylglyoxal synthase-like domain"/>
    <property type="match status" value="1"/>
</dbReference>
<dbReference type="NCBIfam" id="NF003559">
    <property type="entry name" value="PRK05234.1"/>
    <property type="match status" value="1"/>
</dbReference>
<feature type="binding site" evidence="1">
    <location>
        <position position="17"/>
    </location>
    <ligand>
        <name>substrate</name>
    </ligand>
</feature>
<dbReference type="HAMAP" id="MF_00549">
    <property type="entry name" value="Methylglyoxal_synth"/>
    <property type="match status" value="1"/>
</dbReference>
<evidence type="ECO:0000256" key="1">
    <source>
        <dbReference type="HAMAP-Rule" id="MF_00549"/>
    </source>
</evidence>
<dbReference type="PROSITE" id="PS51855">
    <property type="entry name" value="MGS"/>
    <property type="match status" value="1"/>
</dbReference>
<feature type="binding site" evidence="1">
    <location>
        <position position="21"/>
    </location>
    <ligand>
        <name>substrate</name>
    </ligand>
</feature>
<dbReference type="EMBL" id="JAMRYU010000009">
    <property type="protein sequence ID" value="MDC4240443.1"/>
    <property type="molecule type" value="Genomic_DNA"/>
</dbReference>
<keyword evidence="5" id="KW-1185">Reference proteome</keyword>
<feature type="binding site" evidence="1">
    <location>
        <begin position="63"/>
        <end position="64"/>
    </location>
    <ligand>
        <name>substrate</name>
    </ligand>
</feature>
<evidence type="ECO:0000256" key="2">
    <source>
        <dbReference type="PIRSR" id="PIRSR006614-1"/>
    </source>
</evidence>
<dbReference type="SUPFAM" id="SSF52335">
    <property type="entry name" value="Methylglyoxal synthase-like"/>
    <property type="match status" value="1"/>
</dbReference>
<feature type="binding site" evidence="1">
    <location>
        <begin position="43"/>
        <end position="46"/>
    </location>
    <ligand>
        <name>substrate</name>
    </ligand>
</feature>
<keyword evidence="1 4" id="KW-0456">Lyase</keyword>
<dbReference type="Proteomes" id="UP001141183">
    <property type="component" value="Unassembled WGS sequence"/>
</dbReference>
<evidence type="ECO:0000259" key="3">
    <source>
        <dbReference type="PROSITE" id="PS51855"/>
    </source>
</evidence>
<dbReference type="AlphaFoldDB" id="A0A9X4B2N0"/>
<dbReference type="EC" id="4.2.3.3" evidence="1"/>
<dbReference type="CDD" id="cd01422">
    <property type="entry name" value="MGS"/>
    <property type="match status" value="1"/>
</dbReference>
<feature type="binding site" evidence="1">
    <location>
        <position position="96"/>
    </location>
    <ligand>
        <name>substrate</name>
    </ligand>
</feature>
<comment type="function">
    <text evidence="1">Catalyzes the formation of methylglyoxal from dihydroxyacetone phosphate.</text>
</comment>
<dbReference type="GO" id="GO:0005829">
    <property type="term" value="C:cytosol"/>
    <property type="evidence" value="ECO:0007669"/>
    <property type="project" value="TreeGrafter"/>
</dbReference>
<dbReference type="GO" id="GO:0008929">
    <property type="term" value="F:methylglyoxal synthase activity"/>
    <property type="evidence" value="ECO:0007669"/>
    <property type="project" value="UniProtKB-UniRule"/>
</dbReference>
<reference evidence="4" key="1">
    <citation type="submission" date="2022-05" db="EMBL/GenBank/DDBJ databases">
        <title>Draft genome sequence of Clostridium tertium strain CP3 isolated from Peru.</title>
        <authorList>
            <person name="Hurtado R."/>
            <person name="Lima L."/>
            <person name="Sousa T."/>
            <person name="Jaiswal A.K."/>
            <person name="Tiwari S."/>
            <person name="Maturrano L."/>
            <person name="Brenig B."/>
            <person name="Azevedo V."/>
        </authorList>
    </citation>
    <scope>NUCLEOTIDE SEQUENCE</scope>
    <source>
        <strain evidence="4">CP3</strain>
    </source>
</reference>
<dbReference type="InterPro" id="IPR018148">
    <property type="entry name" value="Methylglyoxal_synth_AS"/>
</dbReference>
<dbReference type="PIRSF" id="PIRSF006614">
    <property type="entry name" value="Methylglyox_syn"/>
    <property type="match status" value="1"/>
</dbReference>
<name>A0A9X4B2N0_9CLOT</name>